<dbReference type="GeneID" id="70252281"/>
<protein>
    <submittedName>
        <fullName evidence="3">Pfs domain-containing protein</fullName>
    </submittedName>
</protein>
<dbReference type="AlphaFoldDB" id="A0AAD4L3P4"/>
<dbReference type="Pfam" id="PF13424">
    <property type="entry name" value="TPR_12"/>
    <property type="match status" value="1"/>
</dbReference>
<dbReference type="Gene3D" id="3.40.50.300">
    <property type="entry name" value="P-loop containing nucleotide triphosphate hydrolases"/>
    <property type="match status" value="1"/>
</dbReference>
<dbReference type="Pfam" id="PF00931">
    <property type="entry name" value="NB-ARC"/>
    <property type="match status" value="1"/>
</dbReference>
<keyword evidence="4" id="KW-1185">Reference proteome</keyword>
<dbReference type="InterPro" id="IPR056681">
    <property type="entry name" value="DUF7779"/>
</dbReference>
<gene>
    <name evidence="3" type="ORF">BGW36DRAFT_457865</name>
</gene>
<comment type="caution">
    <text evidence="3">The sequence shown here is derived from an EMBL/GenBank/DDBJ whole genome shotgun (WGS) entry which is preliminary data.</text>
</comment>
<feature type="domain" description="DUF7779" evidence="2">
    <location>
        <begin position="476"/>
        <end position="558"/>
    </location>
</feature>
<dbReference type="GO" id="GO:0043531">
    <property type="term" value="F:ADP binding"/>
    <property type="evidence" value="ECO:0007669"/>
    <property type="project" value="InterPro"/>
</dbReference>
<sequence>MGAVDLSAVFLKQWTTLIEKSRESLDYDDLERVEEIKPWDDLQKLIYDSEVLSTARIQSELDDFRIFVEFFETKLETKLDTTFLWATLTHLLQLVDDDPNRLGWIPAMIKPLTQKAAAFNRYCKNTQVVGNTVKEACFDMQVLFVNFFTDSINGLHAAGEGKKLQDRFPPGQESMSLKQLIEHYHKTTKDGLNEALKRIEDLALTNLPMPVQPGPPTDTNRIPSRPRCLMLPHTKTFRFFDRVSVFEKLDCILGPTSEEPSFQSVALYGLRGVGKSTVASTYVEKVFKENNYDVILWVRGENASSMRQSFTEIAMRLKLYKAHPQTHDENLILVQDWFQSTDCRWLVVYDNVESFDTLMAFWPGPGQGKAIITTQNRSLASKLASRPLEVPSWDTKMGSKFLLFLLEKSIGRDLQAESNSALNLSERMSGHALALAQVATLIRNGESTIEEFETIYKENAYRVHSLNELAAPWELSFQKLDKNSLSLLGIISFLVPDDIPQKLFEKGLYDESSSDFNFCSDKFLLLAALTRLITMNLIKKDRDTRILSIHRIVQTQFKYFLSLEQRQKTFDATVSLVYNVLPKPDTSKGQLYEEWEIYNQYLPHVLNLKNCFSEEIERTNVFKASWEFCELLIQFQRYLYEIHQLADLKSLCDVNLAAVTSLEDGPRKNDLQATIMSHQANLAESWGDVKSAIELNNKVYTIRLEEDPRKQDLLCQVANNLGYCHNTANDHRTALVWFERSLDWWEESAKREKDPPHFKLVTLVNMARCKLYLDKAEEAREILDSAIPQLKKAKPSQWAMLAFAYFVLGKLERRQRNFQTAEEHFLKAHNSWVEGDRKRAHPFVGGCMYKIGACCLDQGKVQAAIKNINDSIVVTKFHRNNMPVEHARNLFKLSEALLQDSDNNSLEKAEDNRKEAETYLKSRQSDMIPCDTEAAYDNLIPIFWR</sequence>
<dbReference type="PANTHER" id="PTHR35205:SF1">
    <property type="entry name" value="ZU5 DOMAIN-CONTAINING PROTEIN"/>
    <property type="match status" value="1"/>
</dbReference>
<dbReference type="PANTHER" id="PTHR35205">
    <property type="entry name" value="NB-ARC AND TPR DOMAIN PROTEIN"/>
    <property type="match status" value="1"/>
</dbReference>
<dbReference type="EMBL" id="JAJTJA010000002">
    <property type="protein sequence ID" value="KAH8703633.1"/>
    <property type="molecule type" value="Genomic_DNA"/>
</dbReference>
<dbReference type="InterPro" id="IPR027417">
    <property type="entry name" value="P-loop_NTPase"/>
</dbReference>
<accession>A0AAD4L3P4</accession>
<reference evidence="3" key="1">
    <citation type="submission" date="2021-12" db="EMBL/GenBank/DDBJ databases">
        <title>Convergent genome expansion in fungi linked to evolution of root-endophyte symbiosis.</title>
        <authorList>
            <consortium name="DOE Joint Genome Institute"/>
            <person name="Ke Y.-H."/>
            <person name="Bonito G."/>
            <person name="Liao H.-L."/>
            <person name="Looney B."/>
            <person name="Rojas-Flechas A."/>
            <person name="Nash J."/>
            <person name="Hameed K."/>
            <person name="Schadt C."/>
            <person name="Martin F."/>
            <person name="Crous P.W."/>
            <person name="Miettinen O."/>
            <person name="Magnuson J.K."/>
            <person name="Labbe J."/>
            <person name="Jacobson D."/>
            <person name="Doktycz M.J."/>
            <person name="Veneault-Fourrey C."/>
            <person name="Kuo A."/>
            <person name="Mondo S."/>
            <person name="Calhoun S."/>
            <person name="Riley R."/>
            <person name="Ohm R."/>
            <person name="LaButti K."/>
            <person name="Andreopoulos B."/>
            <person name="Pangilinan J."/>
            <person name="Nolan M."/>
            <person name="Tritt A."/>
            <person name="Clum A."/>
            <person name="Lipzen A."/>
            <person name="Daum C."/>
            <person name="Barry K."/>
            <person name="Grigoriev I.V."/>
            <person name="Vilgalys R."/>
        </authorList>
    </citation>
    <scope>NUCLEOTIDE SEQUENCE</scope>
    <source>
        <strain evidence="3">PMI_201</strain>
    </source>
</reference>
<dbReference type="Proteomes" id="UP001201262">
    <property type="component" value="Unassembled WGS sequence"/>
</dbReference>
<dbReference type="RefSeq" id="XP_046076651.1">
    <property type="nucleotide sequence ID" value="XM_046221994.1"/>
</dbReference>
<name>A0AAD4L3P4_9EURO</name>
<evidence type="ECO:0000313" key="4">
    <source>
        <dbReference type="Proteomes" id="UP001201262"/>
    </source>
</evidence>
<dbReference type="Gene3D" id="1.25.40.10">
    <property type="entry name" value="Tetratricopeptide repeat domain"/>
    <property type="match status" value="2"/>
</dbReference>
<organism evidence="3 4">
    <name type="scientific">Talaromyces proteolyticus</name>
    <dbReference type="NCBI Taxonomy" id="1131652"/>
    <lineage>
        <taxon>Eukaryota</taxon>
        <taxon>Fungi</taxon>
        <taxon>Dikarya</taxon>
        <taxon>Ascomycota</taxon>
        <taxon>Pezizomycotina</taxon>
        <taxon>Eurotiomycetes</taxon>
        <taxon>Eurotiomycetidae</taxon>
        <taxon>Eurotiales</taxon>
        <taxon>Trichocomaceae</taxon>
        <taxon>Talaromyces</taxon>
        <taxon>Talaromyces sect. Bacilispori</taxon>
    </lineage>
</organism>
<dbReference type="Pfam" id="PF25000">
    <property type="entry name" value="DUF7779"/>
    <property type="match status" value="1"/>
</dbReference>
<feature type="domain" description="NB-ARC" evidence="1">
    <location>
        <begin position="253"/>
        <end position="385"/>
    </location>
</feature>
<evidence type="ECO:0000313" key="3">
    <source>
        <dbReference type="EMBL" id="KAH8703633.1"/>
    </source>
</evidence>
<dbReference type="InterPro" id="IPR011990">
    <property type="entry name" value="TPR-like_helical_dom_sf"/>
</dbReference>
<dbReference type="InterPro" id="IPR002182">
    <property type="entry name" value="NB-ARC"/>
</dbReference>
<evidence type="ECO:0000259" key="2">
    <source>
        <dbReference type="Pfam" id="PF25000"/>
    </source>
</evidence>
<dbReference type="SUPFAM" id="SSF52540">
    <property type="entry name" value="P-loop containing nucleoside triphosphate hydrolases"/>
    <property type="match status" value="1"/>
</dbReference>
<evidence type="ECO:0000259" key="1">
    <source>
        <dbReference type="Pfam" id="PF00931"/>
    </source>
</evidence>
<proteinExistence type="predicted"/>
<dbReference type="SUPFAM" id="SSF48452">
    <property type="entry name" value="TPR-like"/>
    <property type="match status" value="2"/>
</dbReference>